<feature type="transmembrane region" description="Helical" evidence="7">
    <location>
        <begin position="145"/>
        <end position="170"/>
    </location>
</feature>
<organism evidence="9 10">
    <name type="scientific">Didymella rabiei</name>
    <name type="common">Chickpea ascochyta blight fungus</name>
    <name type="synonym">Mycosphaerella rabiei</name>
    <dbReference type="NCBI Taxonomy" id="5454"/>
    <lineage>
        <taxon>Eukaryota</taxon>
        <taxon>Fungi</taxon>
        <taxon>Dikarya</taxon>
        <taxon>Ascomycota</taxon>
        <taxon>Pezizomycotina</taxon>
        <taxon>Dothideomycetes</taxon>
        <taxon>Pleosporomycetidae</taxon>
        <taxon>Pleosporales</taxon>
        <taxon>Pleosporineae</taxon>
        <taxon>Didymellaceae</taxon>
        <taxon>Ascochyta</taxon>
    </lineage>
</organism>
<gene>
    <name evidence="9" type="ORF">ST47_g261</name>
</gene>
<dbReference type="Proteomes" id="UP000076837">
    <property type="component" value="Unassembled WGS sequence"/>
</dbReference>
<dbReference type="EMBL" id="JYNV01000009">
    <property type="protein sequence ID" value="KZM28606.1"/>
    <property type="molecule type" value="Genomic_DNA"/>
</dbReference>
<feature type="transmembrane region" description="Helical" evidence="7">
    <location>
        <begin position="226"/>
        <end position="246"/>
    </location>
</feature>
<dbReference type="SUPFAM" id="SSF103473">
    <property type="entry name" value="MFS general substrate transporter"/>
    <property type="match status" value="1"/>
</dbReference>
<feature type="transmembrane region" description="Helical" evidence="7">
    <location>
        <begin position="114"/>
        <end position="139"/>
    </location>
</feature>
<dbReference type="Gene3D" id="1.20.1250.20">
    <property type="entry name" value="MFS general substrate transporter like domains"/>
    <property type="match status" value="1"/>
</dbReference>
<comment type="caution">
    <text evidence="9">The sequence shown here is derived from an EMBL/GenBank/DDBJ whole genome shotgun (WGS) entry which is preliminary data.</text>
</comment>
<evidence type="ECO:0000256" key="3">
    <source>
        <dbReference type="ARBA" id="ARBA00022475"/>
    </source>
</evidence>
<dbReference type="AlphaFoldDB" id="A0A163MCX5"/>
<feature type="transmembrane region" description="Helical" evidence="7">
    <location>
        <begin position="191"/>
        <end position="220"/>
    </location>
</feature>
<feature type="transmembrane region" description="Helical" evidence="7">
    <location>
        <begin position="79"/>
        <end position="102"/>
    </location>
</feature>
<dbReference type="GO" id="GO:0005886">
    <property type="term" value="C:plasma membrane"/>
    <property type="evidence" value="ECO:0007669"/>
    <property type="project" value="UniProtKB-SubCell"/>
</dbReference>
<dbReference type="PANTHER" id="PTHR23517:SF13">
    <property type="entry name" value="MAJOR FACILITATOR SUPERFAMILY MFS_1"/>
    <property type="match status" value="1"/>
</dbReference>
<keyword evidence="4 7" id="KW-0812">Transmembrane</keyword>
<reference evidence="9 10" key="1">
    <citation type="journal article" date="2016" name="Sci. Rep.">
        <title>Draft genome sequencing and secretome analysis of fungal phytopathogen Ascochyta rabiei provides insight into the necrotrophic effector repertoire.</title>
        <authorList>
            <person name="Verma S."/>
            <person name="Gazara R.K."/>
            <person name="Nizam S."/>
            <person name="Parween S."/>
            <person name="Chattopadhyay D."/>
            <person name="Verma P.K."/>
        </authorList>
    </citation>
    <scope>NUCLEOTIDE SEQUENCE [LARGE SCALE GENOMIC DNA]</scope>
    <source>
        <strain evidence="9 10">ArDII</strain>
    </source>
</reference>
<evidence type="ECO:0000256" key="5">
    <source>
        <dbReference type="ARBA" id="ARBA00022989"/>
    </source>
</evidence>
<proteinExistence type="predicted"/>
<feature type="transmembrane region" description="Helical" evidence="7">
    <location>
        <begin position="258"/>
        <end position="275"/>
    </location>
</feature>
<comment type="subcellular location">
    <subcellularLocation>
        <location evidence="1">Cell membrane</location>
        <topology evidence="1">Multi-pass membrane protein</topology>
    </subcellularLocation>
</comment>
<dbReference type="InterPro" id="IPR011701">
    <property type="entry name" value="MFS"/>
</dbReference>
<keyword evidence="6 7" id="KW-0472">Membrane</keyword>
<dbReference type="Pfam" id="PF07690">
    <property type="entry name" value="MFS_1"/>
    <property type="match status" value="1"/>
</dbReference>
<dbReference type="PANTHER" id="PTHR23517">
    <property type="entry name" value="RESISTANCE PROTEIN MDTM, PUTATIVE-RELATED-RELATED"/>
    <property type="match status" value="1"/>
</dbReference>
<dbReference type="STRING" id="5454.A0A163MCX5"/>
<dbReference type="InterPro" id="IPR020846">
    <property type="entry name" value="MFS_dom"/>
</dbReference>
<evidence type="ECO:0000256" key="4">
    <source>
        <dbReference type="ARBA" id="ARBA00022692"/>
    </source>
</evidence>
<evidence type="ECO:0000256" key="1">
    <source>
        <dbReference type="ARBA" id="ARBA00004651"/>
    </source>
</evidence>
<accession>A0A163MCX5</accession>
<feature type="transmembrane region" description="Helical" evidence="7">
    <location>
        <begin position="20"/>
        <end position="43"/>
    </location>
</feature>
<feature type="transmembrane region" description="Helical" evidence="7">
    <location>
        <begin position="281"/>
        <end position="307"/>
    </location>
</feature>
<evidence type="ECO:0000313" key="10">
    <source>
        <dbReference type="Proteomes" id="UP000076837"/>
    </source>
</evidence>
<dbReference type="PROSITE" id="PS50850">
    <property type="entry name" value="MFS"/>
    <property type="match status" value="1"/>
</dbReference>
<evidence type="ECO:0000256" key="2">
    <source>
        <dbReference type="ARBA" id="ARBA00022448"/>
    </source>
</evidence>
<dbReference type="InterPro" id="IPR050171">
    <property type="entry name" value="MFS_Transporters"/>
</dbReference>
<keyword evidence="10" id="KW-1185">Reference proteome</keyword>
<feature type="transmembrane region" description="Helical" evidence="7">
    <location>
        <begin position="347"/>
        <end position="367"/>
    </location>
</feature>
<protein>
    <submittedName>
        <fullName evidence="9">Transporter</fullName>
    </submittedName>
</protein>
<dbReference type="InterPro" id="IPR036259">
    <property type="entry name" value="MFS_trans_sf"/>
</dbReference>
<evidence type="ECO:0000259" key="8">
    <source>
        <dbReference type="PROSITE" id="PS50850"/>
    </source>
</evidence>
<feature type="transmembrane region" description="Helical" evidence="7">
    <location>
        <begin position="319"/>
        <end position="341"/>
    </location>
</feature>
<evidence type="ECO:0000256" key="7">
    <source>
        <dbReference type="SAM" id="Phobius"/>
    </source>
</evidence>
<keyword evidence="3" id="KW-1003">Cell membrane</keyword>
<evidence type="ECO:0000256" key="6">
    <source>
        <dbReference type="ARBA" id="ARBA00023136"/>
    </source>
</evidence>
<keyword evidence="5 7" id="KW-1133">Transmembrane helix</keyword>
<keyword evidence="2" id="KW-0813">Transport</keyword>
<feature type="transmembrane region" description="Helical" evidence="7">
    <location>
        <begin position="55"/>
        <end position="73"/>
    </location>
</feature>
<sequence>MMSTTMPTPIYALYEEDFGLSVFVITIVFAAFAVGVLGALLAFGRWSDSFGRRPMLLAGLFFGLNSAVVFLFADSLATLLIGRILSGISAGIFVGTATVTLIELVPEIWRDRAPAIATAANIGGLGLGPLIAGILVEYFPLPTRLVFLVDIALLLVAAVAVFLTPETVDVSHPARPRMQRLSIPSSVRGEFIRASIGGFAGFAVLGLFNAVSPGFISAVLDIDNHAVTGFVVFVVFASSATAQIVVRGLDPSAAQRTGCLILVAGVVLLGLSLIIKSLPVLLASAVICGIGQGITFSYGMTTITSALPTDRRAEVTSTFFVVLYIAISVPVVGAGAAAASWGLLNAGVVFSLAVAGVAMIAFILLTIEQRRGRP</sequence>
<evidence type="ECO:0000313" key="9">
    <source>
        <dbReference type="EMBL" id="KZM28606.1"/>
    </source>
</evidence>
<name>A0A163MCX5_DIDRA</name>
<dbReference type="GO" id="GO:0022857">
    <property type="term" value="F:transmembrane transporter activity"/>
    <property type="evidence" value="ECO:0007669"/>
    <property type="project" value="InterPro"/>
</dbReference>
<feature type="domain" description="Major facilitator superfamily (MFS) profile" evidence="8">
    <location>
        <begin position="1"/>
        <end position="371"/>
    </location>
</feature>